<accession>A0A377IWN4</accession>
<evidence type="ECO:0000256" key="1">
    <source>
        <dbReference type="SAM" id="SignalP"/>
    </source>
</evidence>
<dbReference type="AlphaFoldDB" id="A0A377IWN4"/>
<protein>
    <submittedName>
        <fullName evidence="2">Protein of uncharacterized function (DUF1176)</fullName>
    </submittedName>
</protein>
<sequence>MKHLLWLILLPATALTAPIKGFNKTYQDWDLICDNTGTCHMAGYQADEDFDRAVSLLFTRAAGENTPIRAKLALWPYNNENDKELQLSDTSEIILNGQSLGTVQNMADAANLDVQQTAALLAALKSHADIQIVSGEFKGKLSDKGATAAMLKMDEFQQRLNTPSALIRQGQEKHAVLAPQAVPQINAIRVNPQKTTTLEPGNKQFNAILALLRQSNGINENAEDYCYVLHDKERENLQITLYPLTQGKVLAETLCWLGAYQSGNYYAVMDEKLSKVEQVLANQYEYADYDEKTHSFLVSGSFKGRGIGDCWGGQEAVWNGKIFIRTKEWTTGSCKGFTGGAWQLPIFESNIKVK</sequence>
<organism evidence="2 3">
    <name type="scientific">Haemophilus pittmaniae</name>
    <dbReference type="NCBI Taxonomy" id="249188"/>
    <lineage>
        <taxon>Bacteria</taxon>
        <taxon>Pseudomonadati</taxon>
        <taxon>Pseudomonadota</taxon>
        <taxon>Gammaproteobacteria</taxon>
        <taxon>Pasteurellales</taxon>
        <taxon>Pasteurellaceae</taxon>
        <taxon>Haemophilus</taxon>
    </lineage>
</organism>
<feature type="chain" id="PRO_5016697597" evidence="1">
    <location>
        <begin position="17"/>
        <end position="354"/>
    </location>
</feature>
<reference evidence="2 3" key="1">
    <citation type="submission" date="2018-06" db="EMBL/GenBank/DDBJ databases">
        <authorList>
            <consortium name="Pathogen Informatics"/>
            <person name="Doyle S."/>
        </authorList>
    </citation>
    <scope>NUCLEOTIDE SEQUENCE [LARGE SCALE GENOMIC DNA]</scope>
    <source>
        <strain evidence="2 3">NCTC13335</strain>
    </source>
</reference>
<keyword evidence="1" id="KW-0732">Signal</keyword>
<evidence type="ECO:0000313" key="3">
    <source>
        <dbReference type="Proteomes" id="UP000255264"/>
    </source>
</evidence>
<dbReference type="Pfam" id="PF06674">
    <property type="entry name" value="DUF1176"/>
    <property type="match status" value="1"/>
</dbReference>
<dbReference type="EMBL" id="UGHS01000002">
    <property type="protein sequence ID" value="STO92635.1"/>
    <property type="molecule type" value="Genomic_DNA"/>
</dbReference>
<dbReference type="OrthoDB" id="6183301at2"/>
<dbReference type="RefSeq" id="WP_115002718.1">
    <property type="nucleotide sequence ID" value="NZ_UGHS01000002.1"/>
</dbReference>
<feature type="signal peptide" evidence="1">
    <location>
        <begin position="1"/>
        <end position="16"/>
    </location>
</feature>
<evidence type="ECO:0000313" key="2">
    <source>
        <dbReference type="EMBL" id="STO92635.1"/>
    </source>
</evidence>
<dbReference type="Proteomes" id="UP000255264">
    <property type="component" value="Unassembled WGS sequence"/>
</dbReference>
<dbReference type="InterPro" id="IPR009560">
    <property type="entry name" value="DUF1176"/>
</dbReference>
<gene>
    <name evidence="2" type="ORF">NCTC13335_00479</name>
</gene>
<keyword evidence="3" id="KW-1185">Reference proteome</keyword>
<name>A0A377IWN4_9PAST</name>
<proteinExistence type="predicted"/>